<organism evidence="4 5">
    <name type="scientific">Rugamonas aquatica</name>
    <dbReference type="NCBI Taxonomy" id="2743357"/>
    <lineage>
        <taxon>Bacteria</taxon>
        <taxon>Pseudomonadati</taxon>
        <taxon>Pseudomonadota</taxon>
        <taxon>Betaproteobacteria</taxon>
        <taxon>Burkholderiales</taxon>
        <taxon>Oxalobacteraceae</taxon>
        <taxon>Telluria group</taxon>
        <taxon>Rugamonas</taxon>
    </lineage>
</organism>
<evidence type="ECO:0000256" key="1">
    <source>
        <dbReference type="SAM" id="SignalP"/>
    </source>
</evidence>
<proteinExistence type="predicted"/>
<keyword evidence="5" id="KW-1185">Reference proteome</keyword>
<evidence type="ECO:0000313" key="5">
    <source>
        <dbReference type="Proteomes" id="UP000440498"/>
    </source>
</evidence>
<dbReference type="Pfam" id="PF18443">
    <property type="entry name" value="Tli4_N"/>
    <property type="match status" value="1"/>
</dbReference>
<dbReference type="AlphaFoldDB" id="A0A6A7NBX9"/>
<evidence type="ECO:0000313" key="4">
    <source>
        <dbReference type="EMBL" id="MQA42272.1"/>
    </source>
</evidence>
<dbReference type="InterPro" id="IPR040761">
    <property type="entry name" value="Tli4_N"/>
</dbReference>
<feature type="signal peptide" evidence="1">
    <location>
        <begin position="1"/>
        <end position="21"/>
    </location>
</feature>
<evidence type="ECO:0000259" key="3">
    <source>
        <dbReference type="Pfam" id="PF18443"/>
    </source>
</evidence>
<dbReference type="RefSeq" id="WP_152841387.1">
    <property type="nucleotide sequence ID" value="NZ_WHUG01000019.1"/>
</dbReference>
<name>A0A6A7NBX9_9BURK</name>
<evidence type="ECO:0008006" key="6">
    <source>
        <dbReference type="Google" id="ProtNLM"/>
    </source>
</evidence>
<protein>
    <recommendedName>
        <fullName evidence="6">Tle cognate immunity protein 4 C-terminal domain-containing protein</fullName>
    </recommendedName>
</protein>
<evidence type="ECO:0000259" key="2">
    <source>
        <dbReference type="Pfam" id="PF18426"/>
    </source>
</evidence>
<feature type="chain" id="PRO_5025602031" description="Tle cognate immunity protein 4 C-terminal domain-containing protein" evidence="1">
    <location>
        <begin position="22"/>
        <end position="355"/>
    </location>
</feature>
<accession>A0A6A7NBX9</accession>
<comment type="caution">
    <text evidence="4">The sequence shown here is derived from an EMBL/GenBank/DDBJ whole genome shotgun (WGS) entry which is preliminary data.</text>
</comment>
<feature type="domain" description="Tle cognate immunity protein 4 C-terminal" evidence="2">
    <location>
        <begin position="186"/>
        <end position="344"/>
    </location>
</feature>
<dbReference type="Pfam" id="PF18426">
    <property type="entry name" value="Tli4_C"/>
    <property type="match status" value="1"/>
</dbReference>
<dbReference type="Proteomes" id="UP000440498">
    <property type="component" value="Unassembled WGS sequence"/>
</dbReference>
<gene>
    <name evidence="4" type="ORF">GEV02_29460</name>
</gene>
<dbReference type="InterPro" id="IPR041290">
    <property type="entry name" value="Tli4_C"/>
</dbReference>
<reference evidence="4 5" key="1">
    <citation type="submission" date="2019-10" db="EMBL/GenBank/DDBJ databases">
        <title>Two novel species isolated from a subtropical stream in China.</title>
        <authorList>
            <person name="Lu H."/>
        </authorList>
    </citation>
    <scope>NUCLEOTIDE SEQUENCE [LARGE SCALE GENOMIC DNA]</scope>
    <source>
        <strain evidence="4 5">FT29W</strain>
    </source>
</reference>
<keyword evidence="1" id="KW-0732">Signal</keyword>
<dbReference type="EMBL" id="WHUG01000019">
    <property type="protein sequence ID" value="MQA42272.1"/>
    <property type="molecule type" value="Genomic_DNA"/>
</dbReference>
<feature type="domain" description="Tle cognate immunity protein 4 N-terminal" evidence="3">
    <location>
        <begin position="44"/>
        <end position="126"/>
    </location>
</feature>
<sequence>MRTLHVKIACVTMLGLCAAVASLWVNHRGKVQKMEERIGSMPTKSVCVGRFIVDVPEHAVVTYRPASLAGWDISTIQETDVDFGLRVQQKADLLATHRNERGGVALEVVQEVKNDDVKGKIFLFDRRWIALMRAGKEVVSEIVAIDALVRSNGISYEFKADFKRPTQIDQLKKILHQLHAVLDAHIPEGAGFCFDRGFIRDPLTAEENEHASIFFGIKEHPDLAISLSTSAGIAGGRTLLQRDADSEVQKEHASQFHRLRIGARSLNGIPGEEVLQRVDELNGAKVHGFMWQSRGDKTDVYLPSLSLELDTGMGKPGKPINSSLSDAEALALWDKISASLRRRPVGATTPSGASL</sequence>